<accession>A0A2J6TKA4</accession>
<proteinExistence type="predicted"/>
<evidence type="ECO:0000313" key="2">
    <source>
        <dbReference type="Proteomes" id="UP000235371"/>
    </source>
</evidence>
<dbReference type="RefSeq" id="XP_024740330.1">
    <property type="nucleotide sequence ID" value="XM_024871923.1"/>
</dbReference>
<dbReference type="EMBL" id="KZ613781">
    <property type="protein sequence ID" value="PMD63426.1"/>
    <property type="molecule type" value="Genomic_DNA"/>
</dbReference>
<name>A0A2J6TKA4_9HELO</name>
<gene>
    <name evidence="1" type="ORF">K444DRAFT_326862</name>
</gene>
<evidence type="ECO:0000313" key="1">
    <source>
        <dbReference type="EMBL" id="PMD63426.1"/>
    </source>
</evidence>
<dbReference type="GeneID" id="36580005"/>
<sequence length="78" mass="8927">MRSIPRVAVPPQTRAPFGKFKKIYPHHVILRPLSIPSREVFTEDARRRIYIDNAGNNAMLLAFYIRRAGLSCLCKEGT</sequence>
<keyword evidence="2" id="KW-1185">Reference proteome</keyword>
<reference evidence="1 2" key="1">
    <citation type="submission" date="2016-04" db="EMBL/GenBank/DDBJ databases">
        <title>A degradative enzymes factory behind the ericoid mycorrhizal symbiosis.</title>
        <authorList>
            <consortium name="DOE Joint Genome Institute"/>
            <person name="Martino E."/>
            <person name="Morin E."/>
            <person name="Grelet G."/>
            <person name="Kuo A."/>
            <person name="Kohler A."/>
            <person name="Daghino S."/>
            <person name="Barry K."/>
            <person name="Choi C."/>
            <person name="Cichocki N."/>
            <person name="Clum A."/>
            <person name="Copeland A."/>
            <person name="Hainaut M."/>
            <person name="Haridas S."/>
            <person name="Labutti K."/>
            <person name="Lindquist E."/>
            <person name="Lipzen A."/>
            <person name="Khouja H.-R."/>
            <person name="Murat C."/>
            <person name="Ohm R."/>
            <person name="Olson A."/>
            <person name="Spatafora J."/>
            <person name="Veneault-Fourrey C."/>
            <person name="Henrissat B."/>
            <person name="Grigoriev I."/>
            <person name="Martin F."/>
            <person name="Perotto S."/>
        </authorList>
    </citation>
    <scope>NUCLEOTIDE SEQUENCE [LARGE SCALE GENOMIC DNA]</scope>
    <source>
        <strain evidence="1 2">E</strain>
    </source>
</reference>
<dbReference type="AlphaFoldDB" id="A0A2J6TKA4"/>
<dbReference type="Proteomes" id="UP000235371">
    <property type="component" value="Unassembled WGS sequence"/>
</dbReference>
<protein>
    <submittedName>
        <fullName evidence="1">Uncharacterized protein</fullName>
    </submittedName>
</protein>
<dbReference type="InParanoid" id="A0A2J6TKA4"/>
<organism evidence="1 2">
    <name type="scientific">Hyaloscypha bicolor E</name>
    <dbReference type="NCBI Taxonomy" id="1095630"/>
    <lineage>
        <taxon>Eukaryota</taxon>
        <taxon>Fungi</taxon>
        <taxon>Dikarya</taxon>
        <taxon>Ascomycota</taxon>
        <taxon>Pezizomycotina</taxon>
        <taxon>Leotiomycetes</taxon>
        <taxon>Helotiales</taxon>
        <taxon>Hyaloscyphaceae</taxon>
        <taxon>Hyaloscypha</taxon>
        <taxon>Hyaloscypha bicolor</taxon>
    </lineage>
</organism>